<dbReference type="AlphaFoldDB" id="A0A0F9I0W3"/>
<dbReference type="EMBL" id="LAZR01022685">
    <property type="protein sequence ID" value="KKL81017.1"/>
    <property type="molecule type" value="Genomic_DNA"/>
</dbReference>
<reference evidence="1" key="1">
    <citation type="journal article" date="2015" name="Nature">
        <title>Complex archaea that bridge the gap between prokaryotes and eukaryotes.</title>
        <authorList>
            <person name="Spang A."/>
            <person name="Saw J.H."/>
            <person name="Jorgensen S.L."/>
            <person name="Zaremba-Niedzwiedzka K."/>
            <person name="Martijn J."/>
            <person name="Lind A.E."/>
            <person name="van Eijk R."/>
            <person name="Schleper C."/>
            <person name="Guy L."/>
            <person name="Ettema T.J."/>
        </authorList>
    </citation>
    <scope>NUCLEOTIDE SEQUENCE</scope>
</reference>
<comment type="caution">
    <text evidence="1">The sequence shown here is derived from an EMBL/GenBank/DDBJ whole genome shotgun (WGS) entry which is preliminary data.</text>
</comment>
<organism evidence="1">
    <name type="scientific">marine sediment metagenome</name>
    <dbReference type="NCBI Taxonomy" id="412755"/>
    <lineage>
        <taxon>unclassified sequences</taxon>
        <taxon>metagenomes</taxon>
        <taxon>ecological metagenomes</taxon>
    </lineage>
</organism>
<accession>A0A0F9I0W3</accession>
<gene>
    <name evidence="1" type="ORF">LCGC14_1998930</name>
</gene>
<proteinExistence type="predicted"/>
<evidence type="ECO:0000313" key="1">
    <source>
        <dbReference type="EMBL" id="KKL81017.1"/>
    </source>
</evidence>
<sequence length="84" mass="9634">AFAELKSNSPDIPETLTCADGAVYHLQEERKMQYRYVTSRLFDPDNVIRNPTPRIEQILDEVFVSARTDMLLTLNGEDIYIGID</sequence>
<feature type="non-terminal residue" evidence="1">
    <location>
        <position position="1"/>
    </location>
</feature>
<name>A0A0F9I0W3_9ZZZZ</name>
<protein>
    <submittedName>
        <fullName evidence="1">Uncharacterized protein</fullName>
    </submittedName>
</protein>